<name>A0A0H3BIS3_TREPS</name>
<dbReference type="AlphaFoldDB" id="A0A0H3BIS3"/>
<dbReference type="KEGG" id="tpp:TPASS_0258"/>
<dbReference type="Proteomes" id="UP000001202">
    <property type="component" value="Chromosome"/>
</dbReference>
<reference evidence="1 2" key="1">
    <citation type="journal article" date="2008" name="BMC Microbiol.">
        <title>Complete genome sequence of Treponema pallidum ssp. pallidum strain SS14 determined with oligonucleotide arrays.</title>
        <authorList>
            <person name="Matejkova P."/>
            <person name="Strouhal M."/>
            <person name="Smajs D."/>
            <person name="Norris S.J."/>
            <person name="Palzkill T."/>
            <person name="Petrosino J.F."/>
            <person name="Sodergren E."/>
            <person name="Norton J.E."/>
            <person name="Singh J."/>
            <person name="Richmond T.A."/>
            <person name="Molla M.N."/>
            <person name="Albert T.J."/>
            <person name="Weinstock G.M."/>
        </authorList>
    </citation>
    <scope>NUCLEOTIDE SEQUENCE [LARGE SCALE GENOMIC DNA]</scope>
    <source>
        <strain evidence="1 2">SS14</strain>
    </source>
</reference>
<dbReference type="PATRIC" id="fig|455434.6.peg.263"/>
<accession>A0A0H3BIS3</accession>
<proteinExistence type="predicted"/>
<sequence length="236" mass="28147">MLSLGPFHRKGWHCNSLRIRTQSTETVTHVGARSFRSAVFTLLTTVCALCGDPAHAYLVQFKEQFYRLYHTHLHQYPDEVIENIHWLERAVHADFANPLYALAPIRDKKSWEKYRALFMMHLNLKLTEQHLRLGEKFDKREALFFNAPWREENIESLATAERCYHTARRYWHEAALWAERANADQFRFLFLTELPAWEDERERIARGTLNYARTISRELARLEAVRARFMEMNDTY</sequence>
<protein>
    <submittedName>
        <fullName evidence="1">Uncharacterized protein</fullName>
    </submittedName>
</protein>
<evidence type="ECO:0000313" key="2">
    <source>
        <dbReference type="Proteomes" id="UP000001202"/>
    </source>
</evidence>
<dbReference type="EMBL" id="CP000805">
    <property type="protein sequence ID" value="ACD70685.1"/>
    <property type="molecule type" value="Genomic_DNA"/>
</dbReference>
<dbReference type="RefSeq" id="WP_012460531.1">
    <property type="nucleotide sequence ID" value="NC_010741.1"/>
</dbReference>
<organism evidence="1 2">
    <name type="scientific">Treponema pallidum subsp. pallidum (strain SS14)</name>
    <dbReference type="NCBI Taxonomy" id="455434"/>
    <lineage>
        <taxon>Bacteria</taxon>
        <taxon>Pseudomonadati</taxon>
        <taxon>Spirochaetota</taxon>
        <taxon>Spirochaetia</taxon>
        <taxon>Spirochaetales</taxon>
        <taxon>Treponemataceae</taxon>
        <taxon>Treponema</taxon>
    </lineage>
</organism>
<gene>
    <name evidence="1" type="ordered locus">TPASS_0258</name>
</gene>
<evidence type="ECO:0000313" key="1">
    <source>
        <dbReference type="EMBL" id="ACD70685.1"/>
    </source>
</evidence>